<accession>A0ABT4SQK6</accession>
<keyword evidence="3" id="KW-1185">Reference proteome</keyword>
<evidence type="ECO:0000313" key="2">
    <source>
        <dbReference type="EMBL" id="MDA0639519.1"/>
    </source>
</evidence>
<feature type="signal peptide" evidence="1">
    <location>
        <begin position="1"/>
        <end position="26"/>
    </location>
</feature>
<keyword evidence="1" id="KW-0732">Signal</keyword>
<evidence type="ECO:0008006" key="4">
    <source>
        <dbReference type="Google" id="ProtNLM"/>
    </source>
</evidence>
<organism evidence="2 3">
    <name type="scientific">Nonomuraea ferruginea</name>
    <dbReference type="NCBI Taxonomy" id="46174"/>
    <lineage>
        <taxon>Bacteria</taxon>
        <taxon>Bacillati</taxon>
        <taxon>Actinomycetota</taxon>
        <taxon>Actinomycetes</taxon>
        <taxon>Streptosporangiales</taxon>
        <taxon>Streptosporangiaceae</taxon>
        <taxon>Nonomuraea</taxon>
    </lineage>
</organism>
<protein>
    <recommendedName>
        <fullName evidence="4">DUF2690 domain-containing protein</fullName>
    </recommendedName>
</protein>
<dbReference type="EMBL" id="JAPNUD010000004">
    <property type="protein sequence ID" value="MDA0639519.1"/>
    <property type="molecule type" value="Genomic_DNA"/>
</dbReference>
<comment type="caution">
    <text evidence="2">The sequence shown here is derived from an EMBL/GenBank/DDBJ whole genome shotgun (WGS) entry which is preliminary data.</text>
</comment>
<dbReference type="Proteomes" id="UP001212498">
    <property type="component" value="Unassembled WGS sequence"/>
</dbReference>
<name>A0ABT4SQK6_9ACTN</name>
<gene>
    <name evidence="2" type="ORF">OUY24_02670</name>
</gene>
<dbReference type="RefSeq" id="WP_271275006.1">
    <property type="nucleotide sequence ID" value="NZ_BAABFD010000007.1"/>
</dbReference>
<proteinExistence type="predicted"/>
<evidence type="ECO:0000313" key="3">
    <source>
        <dbReference type="Proteomes" id="UP001212498"/>
    </source>
</evidence>
<feature type="chain" id="PRO_5047451822" description="DUF2690 domain-containing protein" evidence="1">
    <location>
        <begin position="27"/>
        <end position="169"/>
    </location>
</feature>
<sequence>MFKRLALFAATAVVAATVAGVSPAAAESPSTALACSGTSCNGKNPNTEGCSATGTPRELFLHSGRYTLQLRDGAGCRAFWGRIVRDDCDLIQGFAHLRVQRRQWTTYGWYTTHTYYRIQSSVPCNGGVGYTSMVGNANDDNFRACHSGYITASAPSTIPESAWTCTSWY</sequence>
<reference evidence="2 3" key="1">
    <citation type="submission" date="2022-11" db="EMBL/GenBank/DDBJ databases">
        <title>Nonomuraea corallina sp. nov., a new species of the genus Nonomuraea isolated from sea side sediment in Thai sea.</title>
        <authorList>
            <person name="Ngamcharungchit C."/>
            <person name="Matsumoto A."/>
            <person name="Suriyachadkun C."/>
            <person name="Panbangred W."/>
            <person name="Inahashi Y."/>
            <person name="Intra B."/>
        </authorList>
    </citation>
    <scope>NUCLEOTIDE SEQUENCE [LARGE SCALE GENOMIC DNA]</scope>
    <source>
        <strain evidence="2 3">DSM 43553</strain>
    </source>
</reference>
<evidence type="ECO:0000256" key="1">
    <source>
        <dbReference type="SAM" id="SignalP"/>
    </source>
</evidence>